<protein>
    <submittedName>
        <fullName evidence="2">Ribonuclease E inhibitor RraA/Dimethylmenaquinone methyltransferase</fullName>
    </submittedName>
</protein>
<dbReference type="PANTHER" id="PTHR33254">
    <property type="entry name" value="4-HYDROXY-4-METHYL-2-OXOGLUTARATE ALDOLASE 3-RELATED"/>
    <property type="match status" value="1"/>
</dbReference>
<comment type="cofactor">
    <cofactor evidence="1">
        <name>Mg(2+)</name>
        <dbReference type="ChEBI" id="CHEBI:18420"/>
    </cofactor>
</comment>
<evidence type="ECO:0000256" key="1">
    <source>
        <dbReference type="PIRSR" id="PIRSR605493-1"/>
    </source>
</evidence>
<dbReference type="PANTHER" id="PTHR33254:SF28">
    <property type="entry name" value="4-HYDROXY-4-METHYL-2-OXOGLUTARATE ALDOLASE"/>
    <property type="match status" value="1"/>
</dbReference>
<dbReference type="GO" id="GO:0047443">
    <property type="term" value="F:4-hydroxy-4-methyl-2-oxoglutarate aldolase activity"/>
    <property type="evidence" value="ECO:0007669"/>
    <property type="project" value="TreeGrafter"/>
</dbReference>
<dbReference type="AlphaFoldDB" id="A0A9P9DXV1"/>
<feature type="binding site" evidence="1">
    <location>
        <position position="122"/>
    </location>
    <ligand>
        <name>substrate</name>
    </ligand>
</feature>
<feature type="binding site" evidence="1">
    <location>
        <begin position="100"/>
        <end position="103"/>
    </location>
    <ligand>
        <name>substrate</name>
    </ligand>
</feature>
<dbReference type="InterPro" id="IPR036704">
    <property type="entry name" value="RraA/RraA-like_sf"/>
</dbReference>
<dbReference type="CDD" id="cd16841">
    <property type="entry name" value="RraA_family"/>
    <property type="match status" value="1"/>
</dbReference>
<keyword evidence="3" id="KW-1185">Reference proteome</keyword>
<gene>
    <name evidence="2" type="ORF">EDB81DRAFT_697579</name>
</gene>
<sequence length="226" mass="24154">MTSSTESVVERLQRWSSCDISDGLSKLGHAHGGFLEGLVMYAPEFQAGRTKIVGPVFTVKFAPKTDATAPKLKGNYVDQIPEGSVVFISQPLPHINACYGGLMSLRAKHLGARGVVIDGFLRDLQEHRDLEFPMFARGTGTTAGGAVCFPSEINVPVQLQSTKQEATIAPGGYIIADLDGVVFLPGDLAEKVLEVIPSIVAADEKCAEAIRGGMTVKEAFAMYRGK</sequence>
<dbReference type="GO" id="GO:0008948">
    <property type="term" value="F:oxaloacetate decarboxylase activity"/>
    <property type="evidence" value="ECO:0007669"/>
    <property type="project" value="TreeGrafter"/>
</dbReference>
<evidence type="ECO:0000313" key="2">
    <source>
        <dbReference type="EMBL" id="KAH7127378.1"/>
    </source>
</evidence>
<dbReference type="InterPro" id="IPR005493">
    <property type="entry name" value="RraA/RraA-like"/>
</dbReference>
<dbReference type="EMBL" id="JAGMUV010000019">
    <property type="protein sequence ID" value="KAH7127378.1"/>
    <property type="molecule type" value="Genomic_DNA"/>
</dbReference>
<comment type="caution">
    <text evidence="2">The sequence shown here is derived from an EMBL/GenBank/DDBJ whole genome shotgun (WGS) entry which is preliminary data.</text>
</comment>
<name>A0A9P9DXV1_9HYPO</name>
<keyword evidence="1" id="KW-0460">Magnesium</keyword>
<dbReference type="GO" id="GO:0046872">
    <property type="term" value="F:metal ion binding"/>
    <property type="evidence" value="ECO:0007669"/>
    <property type="project" value="UniProtKB-KW"/>
</dbReference>
<evidence type="ECO:0000313" key="3">
    <source>
        <dbReference type="Proteomes" id="UP000738349"/>
    </source>
</evidence>
<dbReference type="Pfam" id="PF03737">
    <property type="entry name" value="RraA-like"/>
    <property type="match status" value="1"/>
</dbReference>
<dbReference type="Gene3D" id="3.50.30.40">
    <property type="entry name" value="Ribonuclease E inhibitor RraA/RraA-like"/>
    <property type="match status" value="1"/>
</dbReference>
<proteinExistence type="predicted"/>
<dbReference type="OrthoDB" id="1476984at2759"/>
<keyword evidence="1" id="KW-0479">Metal-binding</keyword>
<accession>A0A9P9DXV1</accession>
<reference evidence="2" key="1">
    <citation type="journal article" date="2021" name="Nat. Commun.">
        <title>Genetic determinants of endophytism in the Arabidopsis root mycobiome.</title>
        <authorList>
            <person name="Mesny F."/>
            <person name="Miyauchi S."/>
            <person name="Thiergart T."/>
            <person name="Pickel B."/>
            <person name="Atanasova L."/>
            <person name="Karlsson M."/>
            <person name="Huettel B."/>
            <person name="Barry K.W."/>
            <person name="Haridas S."/>
            <person name="Chen C."/>
            <person name="Bauer D."/>
            <person name="Andreopoulos W."/>
            <person name="Pangilinan J."/>
            <person name="LaButti K."/>
            <person name="Riley R."/>
            <person name="Lipzen A."/>
            <person name="Clum A."/>
            <person name="Drula E."/>
            <person name="Henrissat B."/>
            <person name="Kohler A."/>
            <person name="Grigoriev I.V."/>
            <person name="Martin F.M."/>
            <person name="Hacquard S."/>
        </authorList>
    </citation>
    <scope>NUCLEOTIDE SEQUENCE</scope>
    <source>
        <strain evidence="2">MPI-CAGE-AT-0147</strain>
    </source>
</reference>
<feature type="binding site" evidence="1">
    <location>
        <position position="123"/>
    </location>
    <ligand>
        <name>substrate</name>
    </ligand>
</feature>
<dbReference type="SUPFAM" id="SSF89562">
    <property type="entry name" value="RraA-like"/>
    <property type="match status" value="1"/>
</dbReference>
<dbReference type="Proteomes" id="UP000738349">
    <property type="component" value="Unassembled WGS sequence"/>
</dbReference>
<organism evidence="2 3">
    <name type="scientific">Dactylonectria macrodidyma</name>
    <dbReference type="NCBI Taxonomy" id="307937"/>
    <lineage>
        <taxon>Eukaryota</taxon>
        <taxon>Fungi</taxon>
        <taxon>Dikarya</taxon>
        <taxon>Ascomycota</taxon>
        <taxon>Pezizomycotina</taxon>
        <taxon>Sordariomycetes</taxon>
        <taxon>Hypocreomycetidae</taxon>
        <taxon>Hypocreales</taxon>
        <taxon>Nectriaceae</taxon>
        <taxon>Dactylonectria</taxon>
    </lineage>
</organism>